<evidence type="ECO:0000313" key="7">
    <source>
        <dbReference type="EMBL" id="GGI16156.1"/>
    </source>
</evidence>
<proteinExistence type="inferred from homology"/>
<evidence type="ECO:0000313" key="8">
    <source>
        <dbReference type="Proteomes" id="UP000642180"/>
    </source>
</evidence>
<keyword evidence="2" id="KW-1003">Cell membrane</keyword>
<dbReference type="PANTHER" id="PTHR23291:SF115">
    <property type="entry name" value="MODULATOR OF FTSH PROTEASE YCCA"/>
    <property type="match status" value="1"/>
</dbReference>
<dbReference type="PANTHER" id="PTHR23291">
    <property type="entry name" value="BAX INHIBITOR-RELATED"/>
    <property type="match status" value="1"/>
</dbReference>
<protein>
    <submittedName>
        <fullName evidence="7">BAX inhibitor protein</fullName>
    </submittedName>
</protein>
<comment type="subcellular location">
    <subcellularLocation>
        <location evidence="1">Cell membrane</location>
        <topology evidence="1">Multi-pass membrane protein</topology>
    </subcellularLocation>
</comment>
<evidence type="ECO:0000256" key="3">
    <source>
        <dbReference type="ARBA" id="ARBA00022692"/>
    </source>
</evidence>
<evidence type="ECO:0000256" key="5">
    <source>
        <dbReference type="ARBA" id="ARBA00023136"/>
    </source>
</evidence>
<name>A0A8J3F128_9BURK</name>
<feature type="transmembrane region" description="Helical" evidence="6">
    <location>
        <begin position="80"/>
        <end position="101"/>
    </location>
</feature>
<sequence length="229" mass="24782">MNNLHQTYSPSAELAVARNRVLRNTYWLLAISMIPTVLGAWLGVQFNFTFFAGSPFMGMIVFLAVAFGFFYAIEKTKNSGLGVALLLGFTFFMGLMLSRLIGHILGFSNGTALIMTAFGGTATILGVMASVATVTKRDFSGMGKWLFVGVLVILVAAMANIWLQLPALQLTISVVAIGIFSAFILYDVQRIVNGGETNYITATLSLYLSVYNIFANLLSLLGIFGGDRD</sequence>
<feature type="transmembrane region" description="Helical" evidence="6">
    <location>
        <begin position="26"/>
        <end position="44"/>
    </location>
</feature>
<keyword evidence="8" id="KW-1185">Reference proteome</keyword>
<dbReference type="Pfam" id="PF01027">
    <property type="entry name" value="Bax1-I"/>
    <property type="match status" value="1"/>
</dbReference>
<dbReference type="EMBL" id="BMDI01000001">
    <property type="protein sequence ID" value="GGI16156.1"/>
    <property type="molecule type" value="Genomic_DNA"/>
</dbReference>
<accession>A0A8J3F128</accession>
<reference evidence="8" key="1">
    <citation type="journal article" date="2019" name="Int. J. Syst. Evol. Microbiol.">
        <title>The Global Catalogue of Microorganisms (GCM) 10K type strain sequencing project: providing services to taxonomists for standard genome sequencing and annotation.</title>
        <authorList>
            <consortium name="The Broad Institute Genomics Platform"/>
            <consortium name="The Broad Institute Genome Sequencing Center for Infectious Disease"/>
            <person name="Wu L."/>
            <person name="Ma J."/>
        </authorList>
    </citation>
    <scope>NUCLEOTIDE SEQUENCE [LARGE SCALE GENOMIC DNA]</scope>
    <source>
        <strain evidence="8">CCM 2767</strain>
    </source>
</reference>
<dbReference type="RefSeq" id="WP_188379470.1">
    <property type="nucleotide sequence ID" value="NZ_BMDI01000001.1"/>
</dbReference>
<feature type="transmembrane region" description="Helical" evidence="6">
    <location>
        <begin position="169"/>
        <end position="188"/>
    </location>
</feature>
<feature type="transmembrane region" description="Helical" evidence="6">
    <location>
        <begin position="145"/>
        <end position="163"/>
    </location>
</feature>
<dbReference type="CDD" id="cd10433">
    <property type="entry name" value="YccA_like"/>
    <property type="match status" value="1"/>
</dbReference>
<keyword evidence="5 6" id="KW-0472">Membrane</keyword>
<dbReference type="InterPro" id="IPR006214">
    <property type="entry name" value="Bax_inhibitor_1-related"/>
</dbReference>
<evidence type="ECO:0000256" key="1">
    <source>
        <dbReference type="ARBA" id="ARBA00004651"/>
    </source>
</evidence>
<comment type="similarity">
    <text evidence="6">Belongs to the BI1 family.</text>
</comment>
<feature type="transmembrane region" description="Helical" evidence="6">
    <location>
        <begin position="50"/>
        <end position="73"/>
    </location>
</feature>
<gene>
    <name evidence="7" type="ORF">GCM10008066_02550</name>
</gene>
<dbReference type="Proteomes" id="UP000642180">
    <property type="component" value="Unassembled WGS sequence"/>
</dbReference>
<dbReference type="AlphaFoldDB" id="A0A8J3F128"/>
<keyword evidence="4 6" id="KW-1133">Transmembrane helix</keyword>
<keyword evidence="3 6" id="KW-0812">Transmembrane</keyword>
<evidence type="ECO:0000256" key="4">
    <source>
        <dbReference type="ARBA" id="ARBA00022989"/>
    </source>
</evidence>
<comment type="caution">
    <text evidence="7">The sequence shown here is derived from an EMBL/GenBank/DDBJ whole genome shotgun (WGS) entry which is preliminary data.</text>
</comment>
<evidence type="ECO:0000256" key="2">
    <source>
        <dbReference type="ARBA" id="ARBA00022475"/>
    </source>
</evidence>
<evidence type="ECO:0000256" key="6">
    <source>
        <dbReference type="RuleBase" id="RU004379"/>
    </source>
</evidence>
<dbReference type="GO" id="GO:0005886">
    <property type="term" value="C:plasma membrane"/>
    <property type="evidence" value="ECO:0007669"/>
    <property type="project" value="UniProtKB-SubCell"/>
</dbReference>
<organism evidence="7 8">
    <name type="scientific">Oxalicibacterium faecigallinarum</name>
    <dbReference type="NCBI Taxonomy" id="573741"/>
    <lineage>
        <taxon>Bacteria</taxon>
        <taxon>Pseudomonadati</taxon>
        <taxon>Pseudomonadota</taxon>
        <taxon>Betaproteobacteria</taxon>
        <taxon>Burkholderiales</taxon>
        <taxon>Oxalobacteraceae</taxon>
        <taxon>Oxalicibacterium</taxon>
    </lineage>
</organism>
<feature type="transmembrane region" description="Helical" evidence="6">
    <location>
        <begin position="200"/>
        <end position="224"/>
    </location>
</feature>
<feature type="transmembrane region" description="Helical" evidence="6">
    <location>
        <begin position="113"/>
        <end position="133"/>
    </location>
</feature>